<name>A0A0E9SFE6_ANGAN</name>
<sequence length="25" mass="3076">MEIKPRVAHLFFFLFFPFTGSRQMK</sequence>
<dbReference type="AlphaFoldDB" id="A0A0E9SFE6"/>
<accession>A0A0E9SFE6</accession>
<protein>
    <submittedName>
        <fullName evidence="1">Uncharacterized protein</fullName>
    </submittedName>
</protein>
<dbReference type="EMBL" id="GBXM01069182">
    <property type="protein sequence ID" value="JAH39395.1"/>
    <property type="molecule type" value="Transcribed_RNA"/>
</dbReference>
<reference evidence="1" key="2">
    <citation type="journal article" date="2015" name="Fish Shellfish Immunol.">
        <title>Early steps in the European eel (Anguilla anguilla)-Vibrio vulnificus interaction in the gills: Role of the RtxA13 toxin.</title>
        <authorList>
            <person name="Callol A."/>
            <person name="Pajuelo D."/>
            <person name="Ebbesson L."/>
            <person name="Teles M."/>
            <person name="MacKenzie S."/>
            <person name="Amaro C."/>
        </authorList>
    </citation>
    <scope>NUCLEOTIDE SEQUENCE</scope>
</reference>
<reference evidence="1" key="1">
    <citation type="submission" date="2014-11" db="EMBL/GenBank/DDBJ databases">
        <authorList>
            <person name="Amaro Gonzalez C."/>
        </authorList>
    </citation>
    <scope>NUCLEOTIDE SEQUENCE</scope>
</reference>
<organism evidence="1">
    <name type="scientific">Anguilla anguilla</name>
    <name type="common">European freshwater eel</name>
    <name type="synonym">Muraena anguilla</name>
    <dbReference type="NCBI Taxonomy" id="7936"/>
    <lineage>
        <taxon>Eukaryota</taxon>
        <taxon>Metazoa</taxon>
        <taxon>Chordata</taxon>
        <taxon>Craniata</taxon>
        <taxon>Vertebrata</taxon>
        <taxon>Euteleostomi</taxon>
        <taxon>Actinopterygii</taxon>
        <taxon>Neopterygii</taxon>
        <taxon>Teleostei</taxon>
        <taxon>Anguilliformes</taxon>
        <taxon>Anguillidae</taxon>
        <taxon>Anguilla</taxon>
    </lineage>
</organism>
<proteinExistence type="predicted"/>
<evidence type="ECO:0000313" key="1">
    <source>
        <dbReference type="EMBL" id="JAH39395.1"/>
    </source>
</evidence>